<proteinExistence type="predicted"/>
<protein>
    <submittedName>
        <fullName evidence="2">Uncharacterized protein</fullName>
    </submittedName>
</protein>
<dbReference type="EMBL" id="BARU01001365">
    <property type="protein sequence ID" value="GAH30951.1"/>
    <property type="molecule type" value="Genomic_DNA"/>
</dbReference>
<reference evidence="2" key="1">
    <citation type="journal article" date="2014" name="Front. Microbiol.">
        <title>High frequency of phylogenetically diverse reductive dehalogenase-homologous genes in deep subseafloor sedimentary metagenomes.</title>
        <authorList>
            <person name="Kawai M."/>
            <person name="Futagami T."/>
            <person name="Toyoda A."/>
            <person name="Takaki Y."/>
            <person name="Nishi S."/>
            <person name="Hori S."/>
            <person name="Arai W."/>
            <person name="Tsubouchi T."/>
            <person name="Morono Y."/>
            <person name="Uchiyama I."/>
            <person name="Ito T."/>
            <person name="Fujiyama A."/>
            <person name="Inagaki F."/>
            <person name="Takami H."/>
        </authorList>
    </citation>
    <scope>NUCLEOTIDE SEQUENCE</scope>
    <source>
        <strain evidence="2">Expedition CK06-06</strain>
    </source>
</reference>
<dbReference type="AlphaFoldDB" id="X1ECG8"/>
<evidence type="ECO:0000256" key="1">
    <source>
        <dbReference type="SAM" id="MobiDB-lite"/>
    </source>
</evidence>
<feature type="non-terminal residue" evidence="2">
    <location>
        <position position="1"/>
    </location>
</feature>
<feature type="region of interest" description="Disordered" evidence="1">
    <location>
        <begin position="77"/>
        <end position="100"/>
    </location>
</feature>
<comment type="caution">
    <text evidence="2">The sequence shown here is derived from an EMBL/GenBank/DDBJ whole genome shotgun (WGS) entry which is preliminary data.</text>
</comment>
<accession>X1ECG8</accession>
<name>X1ECG8_9ZZZZ</name>
<organism evidence="2">
    <name type="scientific">marine sediment metagenome</name>
    <dbReference type="NCBI Taxonomy" id="412755"/>
    <lineage>
        <taxon>unclassified sequences</taxon>
        <taxon>metagenomes</taxon>
        <taxon>ecological metagenomes</taxon>
    </lineage>
</organism>
<feature type="compositionally biased region" description="Basic and acidic residues" evidence="1">
    <location>
        <begin position="82"/>
        <end position="100"/>
    </location>
</feature>
<sequence>PLFKHGTNTFVRKTLKEIFGVEITREYVGKVIKKIAQEDHLYKFRGRRKVSLDVYWPSEKLYKLTEPVKMFRVKKWKRNGHQRPETPRNLKDDKAFRGER</sequence>
<gene>
    <name evidence="2" type="ORF">S03H2_03639</name>
</gene>
<evidence type="ECO:0000313" key="2">
    <source>
        <dbReference type="EMBL" id="GAH30951.1"/>
    </source>
</evidence>